<keyword evidence="1" id="KW-0472">Membrane</keyword>
<gene>
    <name evidence="2" type="ORF">GHA_02108</name>
</gene>
<evidence type="ECO:0000313" key="2">
    <source>
        <dbReference type="EMBL" id="CAB5563484.1"/>
    </source>
</evidence>
<keyword evidence="1" id="KW-1133">Transmembrane helix</keyword>
<sequence>MFFDEKLTGEQFITLNYLCHQSLSKTHRIDSLSWLTNEKIYHMILVIIINVIGETMLQRALGSGWGVLLPGIVIAGLAFTDLSLDAWKAMIVLGLLLTSLMLYHKRLRHFVLLPSCAALIGGIVLVMMNWNQG</sequence>
<dbReference type="InterPro" id="IPR009885">
    <property type="entry name" value="DUF1435"/>
</dbReference>
<dbReference type="Proteomes" id="UP000835792">
    <property type="component" value="Unassembled WGS sequence"/>
</dbReference>
<keyword evidence="1" id="KW-0812">Transmembrane</keyword>
<dbReference type="Pfam" id="PF07256">
    <property type="entry name" value="DUF1435"/>
    <property type="match status" value="1"/>
</dbReference>
<evidence type="ECO:0000313" key="3">
    <source>
        <dbReference type="Proteomes" id="UP000835792"/>
    </source>
</evidence>
<feature type="transmembrane region" description="Helical" evidence="1">
    <location>
        <begin position="110"/>
        <end position="130"/>
    </location>
</feature>
<evidence type="ECO:0000256" key="1">
    <source>
        <dbReference type="SAM" id="Phobius"/>
    </source>
</evidence>
<feature type="transmembrane region" description="Helical" evidence="1">
    <location>
        <begin position="40"/>
        <end position="57"/>
    </location>
</feature>
<comment type="caution">
    <text evidence="2">The sequence shown here is derived from an EMBL/GenBank/DDBJ whole genome shotgun (WGS) entry which is preliminary data.</text>
</comment>
<accession>A0ABM8MIH5</accession>
<feature type="transmembrane region" description="Helical" evidence="1">
    <location>
        <begin position="86"/>
        <end position="103"/>
    </location>
</feature>
<keyword evidence="3" id="KW-1185">Reference proteome</keyword>
<dbReference type="EMBL" id="CAHPRB010000006">
    <property type="protein sequence ID" value="CAB5563484.1"/>
    <property type="molecule type" value="Genomic_DNA"/>
</dbReference>
<feature type="transmembrane region" description="Helical" evidence="1">
    <location>
        <begin position="64"/>
        <end position="80"/>
    </location>
</feature>
<organism evidence="2 3">
    <name type="scientific">Citrobacter youngae</name>
    <dbReference type="NCBI Taxonomy" id="133448"/>
    <lineage>
        <taxon>Bacteria</taxon>
        <taxon>Pseudomonadati</taxon>
        <taxon>Pseudomonadota</taxon>
        <taxon>Gammaproteobacteria</taxon>
        <taxon>Enterobacterales</taxon>
        <taxon>Enterobacteriaceae</taxon>
        <taxon>Citrobacter</taxon>
        <taxon>Citrobacter freundii complex</taxon>
    </lineage>
</organism>
<protein>
    <submittedName>
        <fullName evidence="2">Protein of uncharacterized function (DUF1435)</fullName>
    </submittedName>
</protein>
<reference evidence="2" key="1">
    <citation type="submission" date="2020-05" db="EMBL/GenBank/DDBJ databases">
        <authorList>
            <person name="Delgado-Blas J."/>
        </authorList>
    </citation>
    <scope>NUCLEOTIDE SEQUENCE</scope>
    <source>
        <strain evidence="2">BB1468</strain>
    </source>
</reference>
<name>A0ABM8MIH5_9ENTR</name>
<proteinExistence type="predicted"/>